<evidence type="ECO:0000256" key="11">
    <source>
        <dbReference type="ARBA" id="ARBA00083124"/>
    </source>
</evidence>
<dbReference type="EMBL" id="QUNR01000001">
    <property type="protein sequence ID" value="REH40540.1"/>
    <property type="molecule type" value="Genomic_DNA"/>
</dbReference>
<evidence type="ECO:0000256" key="7">
    <source>
        <dbReference type="ARBA" id="ARBA00055029"/>
    </source>
</evidence>
<evidence type="ECO:0000256" key="10">
    <source>
        <dbReference type="ARBA" id="ARBA00079637"/>
    </source>
</evidence>
<dbReference type="Pfam" id="PF00348">
    <property type="entry name" value="polyprenyl_synt"/>
    <property type="match status" value="1"/>
</dbReference>
<comment type="catalytic activity">
    <reaction evidence="6">
        <text>5 isopentenyl diphosphate + (2E,6E)-farnesyl diphosphate = all-trans-octaprenyl diphosphate + 5 diphosphate</text>
        <dbReference type="Rhea" id="RHEA:27798"/>
        <dbReference type="ChEBI" id="CHEBI:33019"/>
        <dbReference type="ChEBI" id="CHEBI:57711"/>
        <dbReference type="ChEBI" id="CHEBI:128769"/>
        <dbReference type="ChEBI" id="CHEBI:175763"/>
        <dbReference type="EC" id="2.5.1.90"/>
    </reaction>
</comment>
<dbReference type="GO" id="GO:0008299">
    <property type="term" value="P:isoprenoid biosynthetic process"/>
    <property type="evidence" value="ECO:0007669"/>
    <property type="project" value="InterPro"/>
</dbReference>
<keyword evidence="3 12" id="KW-0808">Transferase</keyword>
<comment type="cofactor">
    <cofactor evidence="1">
        <name>Mg(2+)</name>
        <dbReference type="ChEBI" id="CHEBI:18420"/>
    </cofactor>
</comment>
<evidence type="ECO:0000256" key="9">
    <source>
        <dbReference type="ARBA" id="ARBA00072473"/>
    </source>
</evidence>
<evidence type="ECO:0000256" key="8">
    <source>
        <dbReference type="ARBA" id="ARBA00066511"/>
    </source>
</evidence>
<proteinExistence type="inferred from homology"/>
<evidence type="ECO:0000256" key="6">
    <source>
        <dbReference type="ARBA" id="ARBA00051506"/>
    </source>
</evidence>
<evidence type="ECO:0000256" key="4">
    <source>
        <dbReference type="ARBA" id="ARBA00022723"/>
    </source>
</evidence>
<reference evidence="13 14" key="1">
    <citation type="submission" date="2018-08" db="EMBL/GenBank/DDBJ databases">
        <title>Genomic Encyclopedia of Type Strains, Phase IV (KMG-IV): sequencing the most valuable type-strain genomes for metagenomic binning, comparative biology and taxonomic classification.</title>
        <authorList>
            <person name="Goeker M."/>
        </authorList>
    </citation>
    <scope>NUCLEOTIDE SEQUENCE [LARGE SCALE GENOMIC DNA]</scope>
    <source>
        <strain evidence="13 14">DSM 26022</strain>
    </source>
</reference>
<dbReference type="InterPro" id="IPR033749">
    <property type="entry name" value="Polyprenyl_synt_CS"/>
</dbReference>
<gene>
    <name evidence="13" type="ORF">DFR26_0741</name>
</gene>
<dbReference type="EC" id="2.5.1.90" evidence="8"/>
<evidence type="ECO:0000313" key="13">
    <source>
        <dbReference type="EMBL" id="REH40540.1"/>
    </source>
</evidence>
<dbReference type="RefSeq" id="WP_116207568.1">
    <property type="nucleotide sequence ID" value="NZ_QUNR01000001.1"/>
</dbReference>
<comment type="caution">
    <text evidence="13">The sequence shown here is derived from an EMBL/GenBank/DDBJ whole genome shotgun (WGS) entry which is preliminary data.</text>
</comment>
<dbReference type="PROSITE" id="PS00723">
    <property type="entry name" value="POLYPRENYL_SYNTHASE_1"/>
    <property type="match status" value="1"/>
</dbReference>
<keyword evidence="14" id="KW-1185">Reference proteome</keyword>
<dbReference type="AlphaFoldDB" id="A0A3E0HAH1"/>
<dbReference type="CDD" id="cd00685">
    <property type="entry name" value="Trans_IPPS_HT"/>
    <property type="match status" value="1"/>
</dbReference>
<keyword evidence="4" id="KW-0479">Metal-binding</keyword>
<comment type="similarity">
    <text evidence="2 12">Belongs to the FPP/GGPP synthase family.</text>
</comment>
<dbReference type="InterPro" id="IPR000092">
    <property type="entry name" value="Polyprenyl_synt"/>
</dbReference>
<dbReference type="PROSITE" id="PS00444">
    <property type="entry name" value="POLYPRENYL_SYNTHASE_2"/>
    <property type="match status" value="1"/>
</dbReference>
<dbReference type="OrthoDB" id="9805316at2"/>
<dbReference type="PANTHER" id="PTHR12001:SF69">
    <property type="entry name" value="ALL TRANS-POLYPRENYL-DIPHOSPHATE SYNTHASE PDSS1"/>
    <property type="match status" value="1"/>
</dbReference>
<protein>
    <recommendedName>
        <fullName evidence="9">Octaprenyl diphosphate synthase</fullName>
        <ecNumber evidence="8">2.5.1.90</ecNumber>
    </recommendedName>
    <alternativeName>
        <fullName evidence="11">All-trans-octaprenyl-diphosphate synthase</fullName>
    </alternativeName>
    <alternativeName>
        <fullName evidence="10">Octaprenyl pyrophosphate synthase</fullName>
    </alternativeName>
</protein>
<dbReference type="FunFam" id="1.10.600.10:FF:000002">
    <property type="entry name" value="Octaprenyl diphosphate synthase"/>
    <property type="match status" value="1"/>
</dbReference>
<name>A0A3E0HAH1_9GAMM</name>
<evidence type="ECO:0000256" key="12">
    <source>
        <dbReference type="RuleBase" id="RU004466"/>
    </source>
</evidence>
<evidence type="ECO:0000256" key="5">
    <source>
        <dbReference type="ARBA" id="ARBA00022842"/>
    </source>
</evidence>
<dbReference type="SUPFAM" id="SSF48576">
    <property type="entry name" value="Terpenoid synthases"/>
    <property type="match status" value="1"/>
</dbReference>
<dbReference type="GO" id="GO:0106350">
    <property type="term" value="F:all-trans-octaprenyl-diphosphate synthase activity"/>
    <property type="evidence" value="ECO:0007669"/>
    <property type="project" value="UniProtKB-EC"/>
</dbReference>
<organism evidence="13 14">
    <name type="scientific">Paraperlucidibaca baekdonensis</name>
    <dbReference type="NCBI Taxonomy" id="748120"/>
    <lineage>
        <taxon>Bacteria</taxon>
        <taxon>Pseudomonadati</taxon>
        <taxon>Pseudomonadota</taxon>
        <taxon>Gammaproteobacteria</taxon>
        <taxon>Moraxellales</taxon>
        <taxon>Moraxellaceae</taxon>
        <taxon>Paraperlucidibaca</taxon>
    </lineage>
</organism>
<accession>A0A3E0HAH1</accession>
<evidence type="ECO:0000256" key="1">
    <source>
        <dbReference type="ARBA" id="ARBA00001946"/>
    </source>
</evidence>
<comment type="function">
    <text evidence="7">Supplies octaprenyl diphosphate, the precursor for the side chain of the isoprenoid quinones ubiquinone and menaquinone.</text>
</comment>
<dbReference type="SFLD" id="SFLDS00005">
    <property type="entry name" value="Isoprenoid_Synthase_Type_I"/>
    <property type="match status" value="1"/>
</dbReference>
<dbReference type="GO" id="GO:0046872">
    <property type="term" value="F:metal ion binding"/>
    <property type="evidence" value="ECO:0007669"/>
    <property type="project" value="UniProtKB-KW"/>
</dbReference>
<dbReference type="PANTHER" id="PTHR12001">
    <property type="entry name" value="GERANYLGERANYL PYROPHOSPHATE SYNTHASE"/>
    <property type="match status" value="1"/>
</dbReference>
<dbReference type="Proteomes" id="UP000256774">
    <property type="component" value="Unassembled WGS sequence"/>
</dbReference>
<keyword evidence="5" id="KW-0460">Magnesium</keyword>
<evidence type="ECO:0000313" key="14">
    <source>
        <dbReference type="Proteomes" id="UP000256774"/>
    </source>
</evidence>
<dbReference type="Gene3D" id="1.10.600.10">
    <property type="entry name" value="Farnesyl Diphosphate Synthase"/>
    <property type="match status" value="1"/>
</dbReference>
<evidence type="ECO:0000256" key="3">
    <source>
        <dbReference type="ARBA" id="ARBA00022679"/>
    </source>
</evidence>
<evidence type="ECO:0000256" key="2">
    <source>
        <dbReference type="ARBA" id="ARBA00006706"/>
    </source>
</evidence>
<dbReference type="InterPro" id="IPR008949">
    <property type="entry name" value="Isoprenoid_synthase_dom_sf"/>
</dbReference>
<sequence length="321" mass="34544">MDFNAILALVRDDFAAVDACIKQQLESRVPLVSEVGSYIVQSGGKRLRPLVTLLTARACGFNHGNAPVVMAGVIEMLHTATLLHDDVVDDSNLRRGRATVNAHWGNATAVLVGDYLVARAFQMIASLKSQAVFDIMSDATCVIAEGEVLQLINQHDPDTTEQRYLDVIHGKTAKLFEAAAECAAALTEPSHRGAMAAYSRHLGAAFQIIDDVLDYTSSASVMGKNVGDDLAEGKPTLPLIQAMKIAAPHEADMVRDAIRTGGLEHLQEIIDLVQRCGALDYSLARAKAESDAAIEALDSLEHSIWRDALADLARAALVRTH</sequence>